<organism evidence="2 3">
    <name type="scientific">Castilleja foliolosa</name>
    <dbReference type="NCBI Taxonomy" id="1961234"/>
    <lineage>
        <taxon>Eukaryota</taxon>
        <taxon>Viridiplantae</taxon>
        <taxon>Streptophyta</taxon>
        <taxon>Embryophyta</taxon>
        <taxon>Tracheophyta</taxon>
        <taxon>Spermatophyta</taxon>
        <taxon>Magnoliopsida</taxon>
        <taxon>eudicotyledons</taxon>
        <taxon>Gunneridae</taxon>
        <taxon>Pentapetalae</taxon>
        <taxon>asterids</taxon>
        <taxon>lamiids</taxon>
        <taxon>Lamiales</taxon>
        <taxon>Orobanchaceae</taxon>
        <taxon>Pedicularideae</taxon>
        <taxon>Castillejinae</taxon>
        <taxon>Castilleja</taxon>
    </lineage>
</organism>
<gene>
    <name evidence="2" type="ORF">CASFOL_038079</name>
</gene>
<evidence type="ECO:0000313" key="3">
    <source>
        <dbReference type="Proteomes" id="UP001632038"/>
    </source>
</evidence>
<dbReference type="EMBL" id="JAVIJP010000081">
    <property type="protein sequence ID" value="KAL3617758.1"/>
    <property type="molecule type" value="Genomic_DNA"/>
</dbReference>
<comment type="caution">
    <text evidence="2">The sequence shown here is derived from an EMBL/GenBank/DDBJ whole genome shotgun (WGS) entry which is preliminary data.</text>
</comment>
<proteinExistence type="predicted"/>
<evidence type="ECO:0000259" key="1">
    <source>
        <dbReference type="Pfam" id="PF04863"/>
    </source>
</evidence>
<name>A0ABD3BJY9_9LAMI</name>
<dbReference type="Pfam" id="PF04863">
    <property type="entry name" value="EGF_alliinase"/>
    <property type="match status" value="1"/>
</dbReference>
<dbReference type="Proteomes" id="UP001632038">
    <property type="component" value="Unassembled WGS sequence"/>
</dbReference>
<reference evidence="3" key="1">
    <citation type="journal article" date="2024" name="IScience">
        <title>Strigolactones Initiate the Formation of Haustorium-like Structures in Castilleja.</title>
        <authorList>
            <person name="Buerger M."/>
            <person name="Peterson D."/>
            <person name="Chory J."/>
        </authorList>
    </citation>
    <scope>NUCLEOTIDE SEQUENCE [LARGE SCALE GENOMIC DNA]</scope>
</reference>
<evidence type="ECO:0000313" key="2">
    <source>
        <dbReference type="EMBL" id="KAL3617758.1"/>
    </source>
</evidence>
<protein>
    <recommendedName>
        <fullName evidence="1">Alliinase EGF-like domain-containing protein</fullName>
    </recommendedName>
</protein>
<accession>A0ABD3BJY9</accession>
<keyword evidence="3" id="KW-1185">Reference proteome</keyword>
<dbReference type="InterPro" id="IPR037029">
    <property type="entry name" value="Alliinase_N_sf"/>
</dbReference>
<feature type="domain" description="Alliinase EGF-like" evidence="1">
    <location>
        <begin position="37"/>
        <end position="92"/>
    </location>
</feature>
<dbReference type="Gene3D" id="2.10.25.30">
    <property type="entry name" value="EGF-like, alliinase"/>
    <property type="match status" value="1"/>
</dbReference>
<sequence length="158" mass="17529">MGNKMKLWCYSLCLLTSVAFNLYLFSNQHLSSQSKLSWSREAAAEAEAVASISCSGHGRAYLDGPVTETGRPVCECNTCYSGHDCSVFSPHCAADADRMVTGDRRLRNCDSEVVAFIDVRGQTKKDWSERHGMADAKLWLSREVDASLLLKFITYCSI</sequence>
<dbReference type="InterPro" id="IPR006947">
    <property type="entry name" value="EGF_alliinase"/>
</dbReference>
<dbReference type="AlphaFoldDB" id="A0ABD3BJY9"/>